<protein>
    <submittedName>
        <fullName evidence="1">Uncharacterized protein</fullName>
    </submittedName>
</protein>
<name>A0ABY8VDL5_9CORY</name>
<keyword evidence="2" id="KW-1185">Reference proteome</keyword>
<accession>A0ABY8VDL5</accession>
<dbReference type="RefSeq" id="WP_284825081.1">
    <property type="nucleotide sequence ID" value="NZ_CP126969.1"/>
</dbReference>
<reference evidence="1 2" key="1">
    <citation type="submission" date="2023-05" db="EMBL/GenBank/DDBJ databases">
        <title>Corynebacterium suedekumii sp. nov. and Corynebacterium breve sp. nov. isolated from raw cow's milk.</title>
        <authorList>
            <person name="Baer M.K."/>
            <person name="Mehl L."/>
            <person name="Hellmuth R."/>
            <person name="Marke G."/>
            <person name="Lipski A."/>
        </authorList>
    </citation>
    <scope>NUCLEOTIDE SEQUENCE [LARGE SCALE GENOMIC DNA]</scope>
    <source>
        <strain evidence="1 2">R4</strain>
    </source>
</reference>
<dbReference type="Proteomes" id="UP001225598">
    <property type="component" value="Chromosome"/>
</dbReference>
<sequence>MPRHSVYESGVITALQRHAFQAAERAGHLVTTRGPVTCIVFCGQVLDIEYGSAETIEYSDFERAVLDWATEVEQAFHREDTAGLSDLSIEAARAIRTGDWLAVPVKLDDDQLLRILEAAAKLVSSGSEASKFV</sequence>
<evidence type="ECO:0000313" key="2">
    <source>
        <dbReference type="Proteomes" id="UP001225598"/>
    </source>
</evidence>
<evidence type="ECO:0000313" key="1">
    <source>
        <dbReference type="EMBL" id="WIM67756.1"/>
    </source>
</evidence>
<organism evidence="1 2">
    <name type="scientific">Corynebacterium breve</name>
    <dbReference type="NCBI Taxonomy" id="3049799"/>
    <lineage>
        <taxon>Bacteria</taxon>
        <taxon>Bacillati</taxon>
        <taxon>Actinomycetota</taxon>
        <taxon>Actinomycetes</taxon>
        <taxon>Mycobacteriales</taxon>
        <taxon>Corynebacteriaceae</taxon>
        <taxon>Corynebacterium</taxon>
    </lineage>
</organism>
<dbReference type="EMBL" id="CP126969">
    <property type="protein sequence ID" value="WIM67756.1"/>
    <property type="molecule type" value="Genomic_DNA"/>
</dbReference>
<gene>
    <name evidence="1" type="ORF">QP027_11880</name>
</gene>
<proteinExistence type="predicted"/>